<keyword evidence="10" id="KW-1185">Reference proteome</keyword>
<dbReference type="AlphaFoldDB" id="A0A1M2VMF2"/>
<evidence type="ECO:0000259" key="8">
    <source>
        <dbReference type="PROSITE" id="PS50879"/>
    </source>
</evidence>
<keyword evidence="5" id="KW-0479">Metal-binding</keyword>
<dbReference type="PANTHER" id="PTHR10642:SF26">
    <property type="entry name" value="RIBONUCLEASE H1"/>
    <property type="match status" value="1"/>
</dbReference>
<dbReference type="PROSITE" id="PS50879">
    <property type="entry name" value="RNASE_H_1"/>
    <property type="match status" value="1"/>
</dbReference>
<dbReference type="EC" id="3.1.26.4" evidence="3"/>
<dbReference type="STRING" id="154538.A0A1M2VMF2"/>
<dbReference type="OrthoDB" id="2752996at2759"/>
<comment type="similarity">
    <text evidence="2">Belongs to the RNase H family.</text>
</comment>
<evidence type="ECO:0000256" key="2">
    <source>
        <dbReference type="ARBA" id="ARBA00005300"/>
    </source>
</evidence>
<gene>
    <name evidence="9" type="ORF">TRAPUB_353</name>
</gene>
<proteinExistence type="inferred from homology"/>
<evidence type="ECO:0000313" key="10">
    <source>
        <dbReference type="Proteomes" id="UP000184267"/>
    </source>
</evidence>
<dbReference type="Gene3D" id="3.30.420.10">
    <property type="entry name" value="Ribonuclease H-like superfamily/Ribonuclease H"/>
    <property type="match status" value="1"/>
</dbReference>
<evidence type="ECO:0000256" key="1">
    <source>
        <dbReference type="ARBA" id="ARBA00000077"/>
    </source>
</evidence>
<evidence type="ECO:0000256" key="3">
    <source>
        <dbReference type="ARBA" id="ARBA00012180"/>
    </source>
</evidence>
<comment type="caution">
    <text evidence="9">The sequence shown here is derived from an EMBL/GenBank/DDBJ whole genome shotgun (WGS) entry which is preliminary data.</text>
</comment>
<keyword evidence="6" id="KW-0255">Endonuclease</keyword>
<evidence type="ECO:0000313" key="9">
    <source>
        <dbReference type="EMBL" id="OJT08743.1"/>
    </source>
</evidence>
<dbReference type="InterPro" id="IPR012337">
    <property type="entry name" value="RNaseH-like_sf"/>
</dbReference>
<name>A0A1M2VMF2_TRAPU</name>
<feature type="domain" description="RNase H type-1" evidence="8">
    <location>
        <begin position="193"/>
        <end position="335"/>
    </location>
</feature>
<dbReference type="GO" id="GO:0046872">
    <property type="term" value="F:metal ion binding"/>
    <property type="evidence" value="ECO:0007669"/>
    <property type="project" value="UniProtKB-KW"/>
</dbReference>
<dbReference type="CDD" id="cd09280">
    <property type="entry name" value="RNase_HI_eukaryote_like"/>
    <property type="match status" value="1"/>
</dbReference>
<dbReference type="GO" id="GO:0003676">
    <property type="term" value="F:nucleic acid binding"/>
    <property type="evidence" value="ECO:0007669"/>
    <property type="project" value="InterPro"/>
</dbReference>
<keyword evidence="7" id="KW-0378">Hydrolase</keyword>
<evidence type="ECO:0000256" key="4">
    <source>
        <dbReference type="ARBA" id="ARBA00022722"/>
    </source>
</evidence>
<dbReference type="InterPro" id="IPR036397">
    <property type="entry name" value="RNaseH_sf"/>
</dbReference>
<dbReference type="Pfam" id="PF00075">
    <property type="entry name" value="RNase_H"/>
    <property type="match status" value="1"/>
</dbReference>
<dbReference type="PANTHER" id="PTHR10642">
    <property type="entry name" value="RIBONUCLEASE H1"/>
    <property type="match status" value="1"/>
</dbReference>
<dbReference type="EMBL" id="MNAD01001018">
    <property type="protein sequence ID" value="OJT08743.1"/>
    <property type="molecule type" value="Genomic_DNA"/>
</dbReference>
<dbReference type="GO" id="GO:0043137">
    <property type="term" value="P:DNA replication, removal of RNA primer"/>
    <property type="evidence" value="ECO:0007669"/>
    <property type="project" value="TreeGrafter"/>
</dbReference>
<dbReference type="OMA" id="HESHRVG"/>
<organism evidence="9 10">
    <name type="scientific">Trametes pubescens</name>
    <name type="common">White-rot fungus</name>
    <dbReference type="NCBI Taxonomy" id="154538"/>
    <lineage>
        <taxon>Eukaryota</taxon>
        <taxon>Fungi</taxon>
        <taxon>Dikarya</taxon>
        <taxon>Basidiomycota</taxon>
        <taxon>Agaricomycotina</taxon>
        <taxon>Agaricomycetes</taxon>
        <taxon>Polyporales</taxon>
        <taxon>Polyporaceae</taxon>
        <taxon>Trametes</taxon>
    </lineage>
</organism>
<dbReference type="InterPro" id="IPR002156">
    <property type="entry name" value="RNaseH_domain"/>
</dbReference>
<evidence type="ECO:0000256" key="7">
    <source>
        <dbReference type="ARBA" id="ARBA00022801"/>
    </source>
</evidence>
<accession>A0A1M2VMF2</accession>
<sequence>MPKCLKAMVMAAKRYNVKCEASNPTAALCAQLPVWNHIGRNSERGTENSPACKCLRDAHQVRTVGQCVAVAERLQQERGTHVPRSTCECDDCLGDRTLLGCENPHRCAVAAARLIGRLTEKWDPNREGNKDGLTLTTRRKRENGSARVANERILFDPSLATDTPVAESMRVFVPLASGDPKRALRHAARFQVEPEAVEVFTDGSCKGNGSGCASAGSGVWFGEDDERNEGVRVPYNDQTNQVAEIYAVTVAHRKVPPFAPMHIVSDSKYVVDGITKYLPHWERRGSLGVANATVLRDLVGLLRTRSAPTTFRWVKGHDRVRGNEEADRLAGEAVALPPVVRPLFLPAPDRYNVRGAALLYMTQRLAYQGVREWKGTKLRDATTRNVLTAQCEVSRVSGVFPKEDALWAMLRKDPISKKARDFTWKALHESHRVGKFWSNIPGYEGRGTCAHCGITESMEHILTQCRAPGQQTAWALARGILDRKQIALPAVSYGLVLGAHTYTARDQKGEILHGATRLARLILSETAYLIWVLRCERVVGDRVPLTDRLEHEYVEKRWMRMIANRFQLDRILTSKRVAARGAVPPTAVVATWERTLQNEPYLPPDWIKSPEVLVGKPLRLYVPEPG</sequence>
<dbReference type="InterPro" id="IPR050092">
    <property type="entry name" value="RNase_H"/>
</dbReference>
<dbReference type="SUPFAM" id="SSF53098">
    <property type="entry name" value="Ribonuclease H-like"/>
    <property type="match status" value="1"/>
</dbReference>
<dbReference type="Proteomes" id="UP000184267">
    <property type="component" value="Unassembled WGS sequence"/>
</dbReference>
<protein>
    <recommendedName>
        <fullName evidence="3">ribonuclease H</fullName>
        <ecNumber evidence="3">3.1.26.4</ecNumber>
    </recommendedName>
</protein>
<keyword evidence="4" id="KW-0540">Nuclease</keyword>
<comment type="catalytic activity">
    <reaction evidence="1">
        <text>Endonucleolytic cleavage to 5'-phosphomonoester.</text>
        <dbReference type="EC" id="3.1.26.4"/>
    </reaction>
</comment>
<evidence type="ECO:0000256" key="6">
    <source>
        <dbReference type="ARBA" id="ARBA00022759"/>
    </source>
</evidence>
<evidence type="ECO:0000256" key="5">
    <source>
        <dbReference type="ARBA" id="ARBA00022723"/>
    </source>
</evidence>
<dbReference type="GO" id="GO:0004523">
    <property type="term" value="F:RNA-DNA hybrid ribonuclease activity"/>
    <property type="evidence" value="ECO:0007669"/>
    <property type="project" value="UniProtKB-EC"/>
</dbReference>
<reference evidence="9 10" key="1">
    <citation type="submission" date="2016-10" db="EMBL/GenBank/DDBJ databases">
        <title>Genome sequence of the basidiomycete white-rot fungus Trametes pubescens.</title>
        <authorList>
            <person name="Makela M.R."/>
            <person name="Granchi Z."/>
            <person name="Peng M."/>
            <person name="De Vries R.P."/>
            <person name="Grigoriev I."/>
            <person name="Riley R."/>
            <person name="Hilden K."/>
        </authorList>
    </citation>
    <scope>NUCLEOTIDE SEQUENCE [LARGE SCALE GENOMIC DNA]</scope>
    <source>
        <strain evidence="9 10">FBCC735</strain>
    </source>
</reference>